<evidence type="ECO:0000313" key="2">
    <source>
        <dbReference type="EMBL" id="MDQ0344188.1"/>
    </source>
</evidence>
<keyword evidence="1" id="KW-1133">Transmembrane helix</keyword>
<evidence type="ECO:0000313" key="3">
    <source>
        <dbReference type="Proteomes" id="UP001232343"/>
    </source>
</evidence>
<organism evidence="2 3">
    <name type="scientific">Lederbergia wuyishanensis</name>
    <dbReference type="NCBI Taxonomy" id="1347903"/>
    <lineage>
        <taxon>Bacteria</taxon>
        <taxon>Bacillati</taxon>
        <taxon>Bacillota</taxon>
        <taxon>Bacilli</taxon>
        <taxon>Bacillales</taxon>
        <taxon>Bacillaceae</taxon>
        <taxon>Lederbergia</taxon>
    </lineage>
</organism>
<reference evidence="2 3" key="1">
    <citation type="submission" date="2023-07" db="EMBL/GenBank/DDBJ databases">
        <title>Genomic Encyclopedia of Type Strains, Phase IV (KMG-IV): sequencing the most valuable type-strain genomes for metagenomic binning, comparative biology and taxonomic classification.</title>
        <authorList>
            <person name="Goeker M."/>
        </authorList>
    </citation>
    <scope>NUCLEOTIDE SEQUENCE [LARGE SCALE GENOMIC DNA]</scope>
    <source>
        <strain evidence="2 3">DSM 27848</strain>
    </source>
</reference>
<protein>
    <submittedName>
        <fullName evidence="2">Tellurite resistance protein TehA-like permease</fullName>
    </submittedName>
</protein>
<evidence type="ECO:0000256" key="1">
    <source>
        <dbReference type="SAM" id="Phobius"/>
    </source>
</evidence>
<name>A0ABU0D755_9BACI</name>
<proteinExistence type="predicted"/>
<keyword evidence="1" id="KW-0472">Membrane</keyword>
<keyword evidence="3" id="KW-1185">Reference proteome</keyword>
<comment type="caution">
    <text evidence="2">The sequence shown here is derived from an EMBL/GenBank/DDBJ whole genome shotgun (WGS) entry which is preliminary data.</text>
</comment>
<dbReference type="RefSeq" id="WP_244682463.1">
    <property type="nucleotide sequence ID" value="NZ_JALIRM010000011.1"/>
</dbReference>
<dbReference type="EMBL" id="JAUSUO010000008">
    <property type="protein sequence ID" value="MDQ0344188.1"/>
    <property type="molecule type" value="Genomic_DNA"/>
</dbReference>
<keyword evidence="1" id="KW-0812">Transmembrane</keyword>
<accession>A0ABU0D755</accession>
<feature type="transmembrane region" description="Helical" evidence="1">
    <location>
        <begin position="6"/>
        <end position="26"/>
    </location>
</feature>
<dbReference type="Proteomes" id="UP001232343">
    <property type="component" value="Unassembled WGS sequence"/>
</dbReference>
<gene>
    <name evidence="2" type="ORF">J2S14_003029</name>
</gene>
<feature type="transmembrane region" description="Helical" evidence="1">
    <location>
        <begin position="71"/>
        <end position="93"/>
    </location>
</feature>
<feature type="transmembrane region" description="Helical" evidence="1">
    <location>
        <begin position="38"/>
        <end position="65"/>
    </location>
</feature>
<sequence length="148" mass="17750">MYIVFTYFVTLFVIVISVFISLLFKYELEKMFREKRNVLPFHICNVLITLMVSFGAHTVMTIYIARNEFNFLLQLIILLFMIFPIYFVGHLAFEKYKLKYWPYETTDNKKVIVLNDKYLKKKKLPSRLRNYNAASKENKSKRHKIKGG</sequence>